<feature type="transmembrane region" description="Helical" evidence="2">
    <location>
        <begin position="41"/>
        <end position="59"/>
    </location>
</feature>
<organism evidence="3 4">
    <name type="scientific">Rhizocola hellebori</name>
    <dbReference type="NCBI Taxonomy" id="1392758"/>
    <lineage>
        <taxon>Bacteria</taxon>
        <taxon>Bacillati</taxon>
        <taxon>Actinomycetota</taxon>
        <taxon>Actinomycetes</taxon>
        <taxon>Micromonosporales</taxon>
        <taxon>Micromonosporaceae</taxon>
        <taxon>Rhizocola</taxon>
    </lineage>
</organism>
<gene>
    <name evidence="3" type="ORF">Rhe02_67230</name>
</gene>
<evidence type="ECO:0000256" key="1">
    <source>
        <dbReference type="SAM" id="MobiDB-lite"/>
    </source>
</evidence>
<reference evidence="3" key="1">
    <citation type="submission" date="2021-01" db="EMBL/GenBank/DDBJ databases">
        <title>Whole genome shotgun sequence of Rhizocola hellebori NBRC 109834.</title>
        <authorList>
            <person name="Komaki H."/>
            <person name="Tamura T."/>
        </authorList>
    </citation>
    <scope>NUCLEOTIDE SEQUENCE</scope>
    <source>
        <strain evidence="3">NBRC 109834</strain>
    </source>
</reference>
<feature type="transmembrane region" description="Helical" evidence="2">
    <location>
        <begin position="66"/>
        <end position="84"/>
    </location>
</feature>
<dbReference type="EMBL" id="BONY01000053">
    <property type="protein sequence ID" value="GIH08656.1"/>
    <property type="molecule type" value="Genomic_DNA"/>
</dbReference>
<evidence type="ECO:0000313" key="4">
    <source>
        <dbReference type="Proteomes" id="UP000612899"/>
    </source>
</evidence>
<feature type="region of interest" description="Disordered" evidence="1">
    <location>
        <begin position="137"/>
        <end position="171"/>
    </location>
</feature>
<keyword evidence="2" id="KW-0812">Transmembrane</keyword>
<sequence>MRHIWSLVAGVIIAPLAWFLIAFGQAAMTEKVTLSSSEPDFLFGGLLLIGVGLILGLIGSVRTSPVGALVAAVLYIGTTVYILLSPSSASSLFGDTKLVGNYEVVLSTPLHSGVLAVVGGTLLVAVFSPARWRGDKAPADPNAWTPPPPAPAWTPPSVSTPTSGTGSDRSS</sequence>
<comment type="caution">
    <text evidence="3">The sequence shown here is derived from an EMBL/GenBank/DDBJ whole genome shotgun (WGS) entry which is preliminary data.</text>
</comment>
<feature type="compositionally biased region" description="Low complexity" evidence="1">
    <location>
        <begin position="155"/>
        <end position="171"/>
    </location>
</feature>
<dbReference type="Proteomes" id="UP000612899">
    <property type="component" value="Unassembled WGS sequence"/>
</dbReference>
<protein>
    <submittedName>
        <fullName evidence="3">Uncharacterized protein</fullName>
    </submittedName>
</protein>
<name>A0A8J3QDF5_9ACTN</name>
<evidence type="ECO:0000313" key="3">
    <source>
        <dbReference type="EMBL" id="GIH08656.1"/>
    </source>
</evidence>
<keyword evidence="4" id="KW-1185">Reference proteome</keyword>
<dbReference type="RefSeq" id="WP_203912408.1">
    <property type="nucleotide sequence ID" value="NZ_BONY01000053.1"/>
</dbReference>
<evidence type="ECO:0000256" key="2">
    <source>
        <dbReference type="SAM" id="Phobius"/>
    </source>
</evidence>
<accession>A0A8J3QDF5</accession>
<proteinExistence type="predicted"/>
<feature type="transmembrane region" description="Helical" evidence="2">
    <location>
        <begin position="104"/>
        <end position="127"/>
    </location>
</feature>
<keyword evidence="2" id="KW-1133">Transmembrane helix</keyword>
<dbReference type="AlphaFoldDB" id="A0A8J3QDF5"/>
<feature type="transmembrane region" description="Helical" evidence="2">
    <location>
        <begin position="7"/>
        <end position="29"/>
    </location>
</feature>
<feature type="compositionally biased region" description="Pro residues" evidence="1">
    <location>
        <begin position="144"/>
        <end position="154"/>
    </location>
</feature>
<keyword evidence="2" id="KW-0472">Membrane</keyword>